<dbReference type="Proteomes" id="UP000001935">
    <property type="component" value="Chromosome"/>
</dbReference>
<dbReference type="STRING" id="290397.Adeh_3623"/>
<dbReference type="EMBL" id="CP000251">
    <property type="protein sequence ID" value="ABC83389.1"/>
    <property type="molecule type" value="Genomic_DNA"/>
</dbReference>
<dbReference type="KEGG" id="ade:Adeh_3623"/>
<dbReference type="eggNOG" id="COG0606">
    <property type="taxonomic scope" value="Bacteria"/>
</dbReference>
<dbReference type="Gene3D" id="3.40.50.300">
    <property type="entry name" value="P-loop containing nucleotide triphosphate hydrolases"/>
    <property type="match status" value="1"/>
</dbReference>
<dbReference type="GO" id="GO:0005524">
    <property type="term" value="F:ATP binding"/>
    <property type="evidence" value="ECO:0007669"/>
    <property type="project" value="InterPro"/>
</dbReference>
<feature type="domain" description="Mg chelatase-related protein C-terminal" evidence="2">
    <location>
        <begin position="125"/>
        <end position="219"/>
    </location>
</feature>
<dbReference type="InterPro" id="IPR000523">
    <property type="entry name" value="Mg_chelatse_chII-like_cat_dom"/>
</dbReference>
<dbReference type="AlphaFoldDB" id="Q2IFN0"/>
<evidence type="ECO:0000313" key="4">
    <source>
        <dbReference type="Proteomes" id="UP000001935"/>
    </source>
</evidence>
<sequence>MGGSSAPRPGEISLAHHGVLFLDELPEFRRHVLEAMRQPLEDGEVCIARAGRSVTYPSQVMLVAAMNPCPCGHHGDRTRACHCTAHELVTYRRRISGPLLDRIDLHVDVPAVPPALLSGGAPGVPSAEVRARVARARERQAARAGPRTAPVNARLRGAALRRICAPDAAGRRLLDDAVARLGLSARAHDKVLRVARTIADLEGDEAVKAAHVAEAIQYRALDRPLL</sequence>
<dbReference type="Pfam" id="PF13335">
    <property type="entry name" value="Mg_chelatase_C"/>
    <property type="match status" value="1"/>
</dbReference>
<dbReference type="PANTHER" id="PTHR32039">
    <property type="entry name" value="MAGNESIUM-CHELATASE SUBUNIT CHLI"/>
    <property type="match status" value="1"/>
</dbReference>
<accession>Q2IFN0</accession>
<name>Q2IFN0_ANADE</name>
<organism evidence="3 4">
    <name type="scientific">Anaeromyxobacter dehalogenans (strain 2CP-C)</name>
    <dbReference type="NCBI Taxonomy" id="290397"/>
    <lineage>
        <taxon>Bacteria</taxon>
        <taxon>Pseudomonadati</taxon>
        <taxon>Myxococcota</taxon>
        <taxon>Myxococcia</taxon>
        <taxon>Myxococcales</taxon>
        <taxon>Cystobacterineae</taxon>
        <taxon>Anaeromyxobacteraceae</taxon>
        <taxon>Anaeromyxobacter</taxon>
    </lineage>
</organism>
<dbReference type="PANTHER" id="PTHR32039:SF7">
    <property type="entry name" value="COMPETENCE PROTEIN COMM"/>
    <property type="match status" value="1"/>
</dbReference>
<dbReference type="Pfam" id="PF01078">
    <property type="entry name" value="Mg_chelatase"/>
    <property type="match status" value="1"/>
</dbReference>
<evidence type="ECO:0000259" key="2">
    <source>
        <dbReference type="Pfam" id="PF13335"/>
    </source>
</evidence>
<dbReference type="SUPFAM" id="SSF52540">
    <property type="entry name" value="P-loop containing nucleoside triphosphate hydrolases"/>
    <property type="match status" value="1"/>
</dbReference>
<dbReference type="InterPro" id="IPR045006">
    <property type="entry name" value="CHLI-like"/>
</dbReference>
<protein>
    <submittedName>
        <fullName evidence="3">Magnesium chelatase, ChlI subunit</fullName>
    </submittedName>
</protein>
<evidence type="ECO:0000313" key="3">
    <source>
        <dbReference type="EMBL" id="ABC83389.1"/>
    </source>
</evidence>
<dbReference type="InterPro" id="IPR025158">
    <property type="entry name" value="Mg_chelat-rel_C"/>
</dbReference>
<proteinExistence type="predicted"/>
<dbReference type="InterPro" id="IPR027417">
    <property type="entry name" value="P-loop_NTPase"/>
</dbReference>
<dbReference type="HOGENOM" id="CLU_026145_2_1_7"/>
<feature type="domain" description="Magnesium chelatase ChlI-like catalytic" evidence="1">
    <location>
        <begin position="1"/>
        <end position="113"/>
    </location>
</feature>
<evidence type="ECO:0000259" key="1">
    <source>
        <dbReference type="Pfam" id="PF01078"/>
    </source>
</evidence>
<reference evidence="3" key="1">
    <citation type="submission" date="2006-01" db="EMBL/GenBank/DDBJ databases">
        <title>Complete sequence of Anaeromyxobacter dehalogenans 2CP-C.</title>
        <authorList>
            <consortium name="US DOE Joint Genome Institute"/>
            <person name="Copeland A."/>
            <person name="Lucas S."/>
            <person name="Lapidus A."/>
            <person name="Barry K."/>
            <person name="Detter J.C."/>
            <person name="Glavina T."/>
            <person name="Hammon N."/>
            <person name="Israni S."/>
            <person name="Pitluck S."/>
            <person name="Brettin T."/>
            <person name="Bruce D."/>
            <person name="Han C."/>
            <person name="Tapia R."/>
            <person name="Gilna P."/>
            <person name="Kiss H."/>
            <person name="Schmutz J."/>
            <person name="Larimer F."/>
            <person name="Land M."/>
            <person name="Kyrpides N."/>
            <person name="Anderson I."/>
            <person name="Sanford R.A."/>
            <person name="Ritalahti K.M."/>
            <person name="Thomas H.S."/>
            <person name="Kirby J.R."/>
            <person name="Zhulin I.B."/>
            <person name="Loeffler F.E."/>
            <person name="Richardson P."/>
        </authorList>
    </citation>
    <scope>NUCLEOTIDE SEQUENCE</scope>
    <source>
        <strain evidence="3">2CP-C</strain>
    </source>
</reference>
<gene>
    <name evidence="3" type="ordered locus">Adeh_3623</name>
</gene>